<accession>A0A1W6ZXN7</accession>
<dbReference type="InterPro" id="IPR000073">
    <property type="entry name" value="AB_hydrolase_1"/>
</dbReference>
<feature type="domain" description="AB hydrolase-1" evidence="1">
    <location>
        <begin position="64"/>
        <end position="264"/>
    </location>
</feature>
<gene>
    <name evidence="2" type="ORF">CAK95_25945</name>
</gene>
<protein>
    <recommendedName>
        <fullName evidence="1">AB hydrolase-1 domain-containing protein</fullName>
    </recommendedName>
</protein>
<evidence type="ECO:0000259" key="1">
    <source>
        <dbReference type="Pfam" id="PF12697"/>
    </source>
</evidence>
<evidence type="ECO:0000313" key="2">
    <source>
        <dbReference type="EMBL" id="ARQ02157.1"/>
    </source>
</evidence>
<organism evidence="2 3">
    <name type="scientific">Pseudorhodoplanes sinuspersici</name>
    <dbReference type="NCBI Taxonomy" id="1235591"/>
    <lineage>
        <taxon>Bacteria</taxon>
        <taxon>Pseudomonadati</taxon>
        <taxon>Pseudomonadota</taxon>
        <taxon>Alphaproteobacteria</taxon>
        <taxon>Hyphomicrobiales</taxon>
        <taxon>Pseudorhodoplanes</taxon>
    </lineage>
</organism>
<dbReference type="SUPFAM" id="SSF53474">
    <property type="entry name" value="alpha/beta-Hydrolases"/>
    <property type="match status" value="1"/>
</dbReference>
<dbReference type="KEGG" id="psin:CAK95_25945"/>
<dbReference type="Proteomes" id="UP000194137">
    <property type="component" value="Chromosome"/>
</dbReference>
<proteinExistence type="predicted"/>
<sequence>MTMSVRRDAKSQPASRHCLQIVLTVTALDMTVLCQSGCHRMTIQMLHARDRRDRLAAGSCVSRVVECAGYLADESVFNLVRDGIAGVMAERAIAAPVYVCHSLGCFVGLDAASREADAIVIAINMPASPWHGFRRACITAARMTQIASTQGIAEATIFRDSWVYFGRPGIDDLSRQRLKHIHRQTNCYATPRRQDTALFLKTVMLEHRPKGPHLPRVLLVQGDHDTIAPAHHANLLRKRLPHSVLVSLKGGHVLPVTHPQEVVREVDRFLSMN</sequence>
<dbReference type="InterPro" id="IPR029058">
    <property type="entry name" value="AB_hydrolase_fold"/>
</dbReference>
<dbReference type="EMBL" id="CP021112">
    <property type="protein sequence ID" value="ARQ02157.1"/>
    <property type="molecule type" value="Genomic_DNA"/>
</dbReference>
<keyword evidence="3" id="KW-1185">Reference proteome</keyword>
<dbReference type="AlphaFoldDB" id="A0A1W6ZXN7"/>
<reference evidence="2 3" key="1">
    <citation type="submission" date="2017-05" db="EMBL/GenBank/DDBJ databases">
        <title>Full genome sequence of Pseudorhodoplanes sinuspersici.</title>
        <authorList>
            <person name="Dastgheib S.M.M."/>
            <person name="Shavandi M."/>
            <person name="Tirandaz H."/>
        </authorList>
    </citation>
    <scope>NUCLEOTIDE SEQUENCE [LARGE SCALE GENOMIC DNA]</scope>
    <source>
        <strain evidence="2 3">RIPI110</strain>
    </source>
</reference>
<evidence type="ECO:0000313" key="3">
    <source>
        <dbReference type="Proteomes" id="UP000194137"/>
    </source>
</evidence>
<name>A0A1W6ZXN7_9HYPH</name>
<dbReference type="STRING" id="1235591.CAK95_25945"/>
<dbReference type="Pfam" id="PF12697">
    <property type="entry name" value="Abhydrolase_6"/>
    <property type="match status" value="1"/>
</dbReference>
<dbReference type="Gene3D" id="3.40.50.1820">
    <property type="entry name" value="alpha/beta hydrolase"/>
    <property type="match status" value="1"/>
</dbReference>